<reference evidence="3 4" key="1">
    <citation type="submission" date="2022-05" db="EMBL/GenBank/DDBJ databases">
        <authorList>
            <consortium name="Genoscope - CEA"/>
            <person name="William W."/>
        </authorList>
    </citation>
    <scope>NUCLEOTIDE SEQUENCE [LARGE SCALE GENOMIC DNA]</scope>
</reference>
<dbReference type="PANTHER" id="PTHR11618">
    <property type="entry name" value="TRANSCRIPTION INITIATION FACTOR IIB-RELATED"/>
    <property type="match status" value="1"/>
</dbReference>
<dbReference type="Gene3D" id="1.10.472.10">
    <property type="entry name" value="Cyclin-like"/>
    <property type="match status" value="1"/>
</dbReference>
<evidence type="ECO:0000313" key="3">
    <source>
        <dbReference type="EMBL" id="CAH3171989.1"/>
    </source>
</evidence>
<dbReference type="InterPro" id="IPR036915">
    <property type="entry name" value="Cyclin-like_sf"/>
</dbReference>
<dbReference type="CDD" id="cd00043">
    <property type="entry name" value="CYCLIN_SF"/>
    <property type="match status" value="1"/>
</dbReference>
<dbReference type="PRINTS" id="PR00685">
    <property type="entry name" value="TIFACTORIIB"/>
</dbReference>
<proteinExistence type="predicted"/>
<protein>
    <recommendedName>
        <fullName evidence="5">TFIIB-type domain-containing protein</fullName>
    </recommendedName>
</protein>
<dbReference type="EMBL" id="CALNXK010000169">
    <property type="protein sequence ID" value="CAH3171989.1"/>
    <property type="molecule type" value="Genomic_DNA"/>
</dbReference>
<dbReference type="InterPro" id="IPR000812">
    <property type="entry name" value="TFIIB"/>
</dbReference>
<dbReference type="PANTHER" id="PTHR11618:SF13">
    <property type="entry name" value="TRANSCRIPTION INITIATION FACTOR IIB"/>
    <property type="match status" value="1"/>
</dbReference>
<comment type="caution">
    <text evidence="3">The sequence shown here is derived from an EMBL/GenBank/DDBJ whole genome shotgun (WGS) entry which is preliminary data.</text>
</comment>
<evidence type="ECO:0000256" key="1">
    <source>
        <dbReference type="ARBA" id="ARBA00023015"/>
    </source>
</evidence>
<keyword evidence="1" id="KW-0805">Transcription regulation</keyword>
<organism evidence="3 4">
    <name type="scientific">Porites lobata</name>
    <dbReference type="NCBI Taxonomy" id="104759"/>
    <lineage>
        <taxon>Eukaryota</taxon>
        <taxon>Metazoa</taxon>
        <taxon>Cnidaria</taxon>
        <taxon>Anthozoa</taxon>
        <taxon>Hexacorallia</taxon>
        <taxon>Scleractinia</taxon>
        <taxon>Fungiina</taxon>
        <taxon>Poritidae</taxon>
        <taxon>Porites</taxon>
    </lineage>
</organism>
<dbReference type="Gene3D" id="2.20.25.10">
    <property type="match status" value="1"/>
</dbReference>
<keyword evidence="4" id="KW-1185">Reference proteome</keyword>
<keyword evidence="2" id="KW-0804">Transcription</keyword>
<dbReference type="Proteomes" id="UP001159405">
    <property type="component" value="Unassembled WGS sequence"/>
</dbReference>
<gene>
    <name evidence="3" type="ORF">PLOB_00012357</name>
</gene>
<evidence type="ECO:0000256" key="2">
    <source>
        <dbReference type="ARBA" id="ARBA00023163"/>
    </source>
</evidence>
<name>A0ABN8QYI5_9CNID</name>
<sequence>MPSECPVCHEIAVEAEQEGEHVCHECGAIVEGRVFSTEKEKRGTTFVSTNGRTFNDRHELSRNARQRLPTVESSVTIRTLQSCLLHQVKRLNLSNEILEKARDLLFSRILPMRSSREVRGLSFRRNIFVGGCLFIVCRQNNIQVTYRRIAEVAECNMFLLGRCVKIMVKALDIKLDRLSVESLVVNLLSDFSVHDSSSEKLCTDLCQICKCFGLLSCKNPALKAISLVLLVLECQNLSPTKEKISQVLGKNSLKIEQVKKEMGRTKISLLDLGKEVPWIPASVTQRGITKHIVDIVNFHKKCGRLDLSVVKSLWMKKKEISDRNRKAKIQLAKSRLLNQEHQNLEISSATTSETNNAALSVSRNCSDARGQQVPGCHGNDLGIGTKVNGESAPPYDTSSVVLTSDASHVSGDNVTSTVCIEGLTTSADGDELDDNDILIEKLLKCGYSEEELMDGYFEARICDIQSSQQLDGEREDLDELDIAEKEMHHYLWSVAEMERLRSLKT</sequence>
<dbReference type="SUPFAM" id="SSF47954">
    <property type="entry name" value="Cyclin-like"/>
    <property type="match status" value="1"/>
</dbReference>
<accession>A0ABN8QYI5</accession>
<evidence type="ECO:0008006" key="5">
    <source>
        <dbReference type="Google" id="ProtNLM"/>
    </source>
</evidence>
<evidence type="ECO:0000313" key="4">
    <source>
        <dbReference type="Proteomes" id="UP001159405"/>
    </source>
</evidence>